<evidence type="ECO:0000256" key="15">
    <source>
        <dbReference type="ARBA" id="ARBA00076065"/>
    </source>
</evidence>
<dbReference type="Pfam" id="PF09382">
    <property type="entry name" value="RQC"/>
    <property type="match status" value="1"/>
</dbReference>
<comment type="cofactor">
    <cofactor evidence="1">
        <name>Zn(2+)</name>
        <dbReference type="ChEBI" id="CHEBI:29105"/>
    </cofactor>
</comment>
<gene>
    <name evidence="21" type="ORF">CAMP_LOCUS14315</name>
</gene>
<feature type="compositionally biased region" description="Polar residues" evidence="17">
    <location>
        <begin position="136"/>
        <end position="148"/>
    </location>
</feature>
<evidence type="ECO:0000256" key="2">
    <source>
        <dbReference type="ARBA" id="ARBA00004123"/>
    </source>
</evidence>
<dbReference type="AlphaFoldDB" id="A0A9P1IYE0"/>
<dbReference type="GO" id="GO:0005737">
    <property type="term" value="C:cytoplasm"/>
    <property type="evidence" value="ECO:0007669"/>
    <property type="project" value="TreeGrafter"/>
</dbReference>
<comment type="similarity">
    <text evidence="3">Belongs to the helicase family. RecQ subfamily.</text>
</comment>
<dbReference type="InterPro" id="IPR036390">
    <property type="entry name" value="WH_DNA-bd_sf"/>
</dbReference>
<dbReference type="InterPro" id="IPR004589">
    <property type="entry name" value="DNA_helicase_ATP-dep_RecQ"/>
</dbReference>
<evidence type="ECO:0000256" key="5">
    <source>
        <dbReference type="ARBA" id="ARBA00022801"/>
    </source>
</evidence>
<dbReference type="Pfam" id="PF16124">
    <property type="entry name" value="RecQ_Zn_bind"/>
    <property type="match status" value="1"/>
</dbReference>
<name>A0A9P1IYE0_9PELO</name>
<evidence type="ECO:0000256" key="7">
    <source>
        <dbReference type="ARBA" id="ARBA00022840"/>
    </source>
</evidence>
<sequence length="1024" mass="114658">MITQSSRYKHAMKPRQRVEFEGYSFVVPDLNFKAPVLKCCEGYKNASTSLRNPCSTEYDNIDNFVDPVSDKPIATIPPSPRVVTKSPVISMSSQRAPIREPQAITLENDVEDDGWDNFDYERTENQGSIASAHPSIATTSTSYPQFNSENEDDDADVFDSFEEGPANVELVNEPITGHLEEHQNDEEEEDVEMLSNDSFDNFVPPAKISPITKPTTAPKPGDNKKRHDMHGQFRGFLQDDSEEFNDELAVLGVDLRNKLYATLKSMFGFNQFRHRQKMAITSILKGHDTFVLMPTGAGKSLCYQLPAILSDGVTIVVSPLKSLIEDQTSKMRELGIPCEQLTSELSTDDQESIYTRLGALKPDIKLLYVTPEKISASGRLNSVFFDLHKRGLLARFVIDEAHCVSQWGHDFRPDYTKLHTLRERYTNPKVPIVALTATATPKIVTDARNHLGMKDSKLFISSFVRDNLKYDLIPKASKSLINVVEKMKQLYPGKSGIIYCLSRKECETVQMMLIKSGVSAEVYHAGLNDTTRVTVQRRWLANRVDVICATIAFGMGIDKPDVRFVIHYSLPKSIEGYYQETGRAGRDGLPSYCLMLYSYHDHIRLRRMIEEGNTTTGVRMMHLQNVLQIVAYCENVSVCRRKMLVEHFGEVYDEQTCRTSKTPCDICDRKRKNPEAIRLFDVSDEAKMLMQSLPRMQKTTLKYLSELYRGNLCKKSSEQAMRLGHTSLPFFKRGQGMTEQDALRFVRKLVVEGYVYERLYSAPNQAAAVLAYAELTESGRAIASGAKTAKVYLHIVTCEKKKKTIGMIELPNMNTVSEAQALKEKHMVKHADVFSRCLRDLTQMLTALAESSGLSGPYSMISREGIEQIAALLPRTNSELLRVDSMTEMKVNRYGQAVMETLAPFWKQVDDREEEEMRRQLEKLKNGEIVMGGFAELPAGLPIPGGAPYKPIFPSRGRGAPRVRKRVTPGSSGRATKKPRYTAPSSTTTSSRGGGAKRGGASRGGRGKGGAAKPTAALFPNGMF</sequence>
<dbReference type="GO" id="GO:0000724">
    <property type="term" value="P:double-strand break repair via homologous recombination"/>
    <property type="evidence" value="ECO:0007669"/>
    <property type="project" value="TreeGrafter"/>
</dbReference>
<feature type="region of interest" description="Disordered" evidence="17">
    <location>
        <begin position="127"/>
        <end position="151"/>
    </location>
</feature>
<dbReference type="GO" id="GO:0009378">
    <property type="term" value="F:four-way junction helicase activity"/>
    <property type="evidence" value="ECO:0007669"/>
    <property type="project" value="TreeGrafter"/>
</dbReference>
<evidence type="ECO:0000259" key="20">
    <source>
        <dbReference type="PROSITE" id="PS51194"/>
    </source>
</evidence>
<dbReference type="InterPro" id="IPR032284">
    <property type="entry name" value="RecQ_Zn-bd"/>
</dbReference>
<dbReference type="SUPFAM" id="SSF52540">
    <property type="entry name" value="P-loop containing nucleoside triphosphate hydrolases"/>
    <property type="match status" value="1"/>
</dbReference>
<evidence type="ECO:0000313" key="22">
    <source>
        <dbReference type="Proteomes" id="UP001152747"/>
    </source>
</evidence>
<dbReference type="SMART" id="SM00341">
    <property type="entry name" value="HRDC"/>
    <property type="match status" value="1"/>
</dbReference>
<dbReference type="GO" id="GO:0006260">
    <property type="term" value="P:DNA replication"/>
    <property type="evidence" value="ECO:0007669"/>
    <property type="project" value="InterPro"/>
</dbReference>
<dbReference type="PANTHER" id="PTHR13710:SF153">
    <property type="entry name" value="RECQ-LIKE DNA HELICASE BLM"/>
    <property type="match status" value="1"/>
</dbReference>
<dbReference type="CDD" id="cd18794">
    <property type="entry name" value="SF2_C_RecQ"/>
    <property type="match status" value="1"/>
</dbReference>
<dbReference type="OrthoDB" id="10261556at2759"/>
<dbReference type="PROSITE" id="PS51192">
    <property type="entry name" value="HELICASE_ATP_BIND_1"/>
    <property type="match status" value="1"/>
</dbReference>
<dbReference type="Pfam" id="PF00271">
    <property type="entry name" value="Helicase_C"/>
    <property type="match status" value="1"/>
</dbReference>
<organism evidence="21 22">
    <name type="scientific">Caenorhabditis angaria</name>
    <dbReference type="NCBI Taxonomy" id="860376"/>
    <lineage>
        <taxon>Eukaryota</taxon>
        <taxon>Metazoa</taxon>
        <taxon>Ecdysozoa</taxon>
        <taxon>Nematoda</taxon>
        <taxon>Chromadorea</taxon>
        <taxon>Rhabditida</taxon>
        <taxon>Rhabditina</taxon>
        <taxon>Rhabditomorpha</taxon>
        <taxon>Rhabditoidea</taxon>
        <taxon>Rhabditidae</taxon>
        <taxon>Peloderinae</taxon>
        <taxon>Caenorhabditis</taxon>
    </lineage>
</organism>
<dbReference type="GO" id="GO:0003677">
    <property type="term" value="F:DNA binding"/>
    <property type="evidence" value="ECO:0007669"/>
    <property type="project" value="UniProtKB-KW"/>
</dbReference>
<feature type="region of interest" description="Disordered" evidence="17">
    <location>
        <begin position="205"/>
        <end position="227"/>
    </location>
</feature>
<feature type="compositionally biased region" description="Low complexity" evidence="17">
    <location>
        <begin position="981"/>
        <end position="991"/>
    </location>
</feature>
<dbReference type="InterPro" id="IPR036388">
    <property type="entry name" value="WH-like_DNA-bd_sf"/>
</dbReference>
<dbReference type="InterPro" id="IPR001650">
    <property type="entry name" value="Helicase_C-like"/>
</dbReference>
<dbReference type="InterPro" id="IPR027417">
    <property type="entry name" value="P-loop_NTPase"/>
</dbReference>
<evidence type="ECO:0000256" key="13">
    <source>
        <dbReference type="ARBA" id="ARBA00044542"/>
    </source>
</evidence>
<dbReference type="FunFam" id="1.10.10.10:FF:000878">
    <property type="entry name" value="ATP-dependent DNA helicase"/>
    <property type="match status" value="1"/>
</dbReference>
<dbReference type="PANTHER" id="PTHR13710">
    <property type="entry name" value="DNA HELICASE RECQ FAMILY MEMBER"/>
    <property type="match status" value="1"/>
</dbReference>
<dbReference type="SMART" id="SM00956">
    <property type="entry name" value="RQC"/>
    <property type="match status" value="1"/>
</dbReference>
<evidence type="ECO:0000256" key="9">
    <source>
        <dbReference type="ARBA" id="ARBA00023235"/>
    </source>
</evidence>
<reference evidence="21" key="1">
    <citation type="submission" date="2022-11" db="EMBL/GenBank/DDBJ databases">
        <authorList>
            <person name="Kikuchi T."/>
        </authorList>
    </citation>
    <scope>NUCLEOTIDE SEQUENCE</scope>
    <source>
        <strain evidence="21">PS1010</strain>
    </source>
</reference>
<evidence type="ECO:0000256" key="4">
    <source>
        <dbReference type="ARBA" id="ARBA00022741"/>
    </source>
</evidence>
<evidence type="ECO:0000256" key="14">
    <source>
        <dbReference type="ARBA" id="ARBA00049360"/>
    </source>
</evidence>
<dbReference type="GO" id="GO:0005634">
    <property type="term" value="C:nucleus"/>
    <property type="evidence" value="ECO:0007669"/>
    <property type="project" value="UniProtKB-SubCell"/>
</dbReference>
<dbReference type="Gene3D" id="3.40.50.300">
    <property type="entry name" value="P-loop containing nucleotide triphosphate hydrolases"/>
    <property type="match status" value="2"/>
</dbReference>
<keyword evidence="8" id="KW-0238">DNA-binding</keyword>
<dbReference type="SMART" id="SM00487">
    <property type="entry name" value="DEXDc"/>
    <property type="match status" value="1"/>
</dbReference>
<comment type="caution">
    <text evidence="21">The sequence shown here is derived from an EMBL/GenBank/DDBJ whole genome shotgun (WGS) entry which is preliminary data.</text>
</comment>
<feature type="region of interest" description="Disordered" evidence="17">
    <location>
        <begin position="950"/>
        <end position="1024"/>
    </location>
</feature>
<dbReference type="PROSITE" id="PS50967">
    <property type="entry name" value="HRDC"/>
    <property type="match status" value="1"/>
</dbReference>
<dbReference type="GO" id="GO:0007131">
    <property type="term" value="P:reciprocal meiotic recombination"/>
    <property type="evidence" value="ECO:0007669"/>
    <property type="project" value="UniProtKB-ARBA"/>
</dbReference>
<keyword evidence="9" id="KW-0413">Isomerase</keyword>
<evidence type="ECO:0000313" key="21">
    <source>
        <dbReference type="EMBL" id="CAI5451678.1"/>
    </source>
</evidence>
<dbReference type="InterPro" id="IPR002121">
    <property type="entry name" value="HRDC_dom"/>
</dbReference>
<evidence type="ECO:0000256" key="17">
    <source>
        <dbReference type="SAM" id="MobiDB-lite"/>
    </source>
</evidence>
<dbReference type="SMART" id="SM00490">
    <property type="entry name" value="HELICc"/>
    <property type="match status" value="1"/>
</dbReference>
<dbReference type="InterPro" id="IPR018982">
    <property type="entry name" value="RQC_domain"/>
</dbReference>
<dbReference type="SUPFAM" id="SSF47819">
    <property type="entry name" value="HRDC-like"/>
    <property type="match status" value="1"/>
</dbReference>
<dbReference type="GO" id="GO:0016787">
    <property type="term" value="F:hydrolase activity"/>
    <property type="evidence" value="ECO:0007669"/>
    <property type="project" value="UniProtKB-KW"/>
</dbReference>
<dbReference type="InterPro" id="IPR014001">
    <property type="entry name" value="Helicase_ATP-bd"/>
</dbReference>
<protein>
    <recommendedName>
        <fullName evidence="12">DNA 3'-5' helicase</fullName>
        <ecNumber evidence="12">5.6.2.4</ecNumber>
    </recommendedName>
    <alternativeName>
        <fullName evidence="15">Bloom syndrome protein homolog</fullName>
    </alternativeName>
    <alternativeName>
        <fullName evidence="13">DNA 3'-5' helicase BLM</fullName>
    </alternativeName>
    <alternativeName>
        <fullName evidence="16">RecQ helicase homolog</fullName>
    </alternativeName>
</protein>
<dbReference type="Gene3D" id="1.10.150.80">
    <property type="entry name" value="HRDC domain"/>
    <property type="match status" value="1"/>
</dbReference>
<proteinExistence type="inferred from homology"/>
<keyword evidence="4" id="KW-0547">Nucleotide-binding</keyword>
<dbReference type="EC" id="5.6.2.4" evidence="12"/>
<dbReference type="PROSITE" id="PS00690">
    <property type="entry name" value="DEAH_ATP_HELICASE"/>
    <property type="match status" value="1"/>
</dbReference>
<dbReference type="EMBL" id="CANHGI010000005">
    <property type="protein sequence ID" value="CAI5451678.1"/>
    <property type="molecule type" value="Genomic_DNA"/>
</dbReference>
<dbReference type="PROSITE" id="PS51194">
    <property type="entry name" value="HELICASE_CTER"/>
    <property type="match status" value="1"/>
</dbReference>
<evidence type="ECO:0000256" key="11">
    <source>
        <dbReference type="ARBA" id="ARBA00034617"/>
    </source>
</evidence>
<dbReference type="SUPFAM" id="SSF46785">
    <property type="entry name" value="Winged helix' DNA-binding domain"/>
    <property type="match status" value="1"/>
</dbReference>
<feature type="domain" description="HRDC" evidence="18">
    <location>
        <begin position="831"/>
        <end position="912"/>
    </location>
</feature>
<evidence type="ECO:0000256" key="12">
    <source>
        <dbReference type="ARBA" id="ARBA00034808"/>
    </source>
</evidence>
<feature type="domain" description="Helicase ATP-binding" evidence="19">
    <location>
        <begin position="280"/>
        <end position="457"/>
    </location>
</feature>
<feature type="compositionally biased region" description="Gly residues" evidence="17">
    <location>
        <begin position="992"/>
        <end position="1010"/>
    </location>
</feature>
<keyword evidence="10" id="KW-0539">Nucleus</keyword>
<dbReference type="InterPro" id="IPR011545">
    <property type="entry name" value="DEAD/DEAH_box_helicase_dom"/>
</dbReference>
<dbReference type="NCBIfam" id="TIGR00614">
    <property type="entry name" value="recQ_fam"/>
    <property type="match status" value="1"/>
</dbReference>
<evidence type="ECO:0000256" key="1">
    <source>
        <dbReference type="ARBA" id="ARBA00001947"/>
    </source>
</evidence>
<dbReference type="InterPro" id="IPR044876">
    <property type="entry name" value="HRDC_dom_sf"/>
</dbReference>
<evidence type="ECO:0000259" key="18">
    <source>
        <dbReference type="PROSITE" id="PS50967"/>
    </source>
</evidence>
<evidence type="ECO:0000256" key="3">
    <source>
        <dbReference type="ARBA" id="ARBA00005446"/>
    </source>
</evidence>
<keyword evidence="22" id="KW-1185">Reference proteome</keyword>
<dbReference type="FunFam" id="3.40.50.300:FF:000340">
    <property type="entry name" value="Bloom syndrome, RecQ helicase"/>
    <property type="match status" value="1"/>
</dbReference>
<dbReference type="Pfam" id="PF00570">
    <property type="entry name" value="HRDC"/>
    <property type="match status" value="1"/>
</dbReference>
<dbReference type="InterPro" id="IPR010997">
    <property type="entry name" value="HRDC-like_sf"/>
</dbReference>
<dbReference type="FunFam" id="1.10.150.80:FF:000019">
    <property type="entry name" value="ATP-dependent DNA helicase"/>
    <property type="match status" value="1"/>
</dbReference>
<evidence type="ECO:0000256" key="16">
    <source>
        <dbReference type="ARBA" id="ARBA00076271"/>
    </source>
</evidence>
<dbReference type="InterPro" id="IPR002464">
    <property type="entry name" value="DNA/RNA_helicase_DEAH_CS"/>
</dbReference>
<keyword evidence="5" id="KW-0378">Hydrolase</keyword>
<evidence type="ECO:0000256" key="6">
    <source>
        <dbReference type="ARBA" id="ARBA00022806"/>
    </source>
</evidence>
<comment type="catalytic activity">
    <reaction evidence="14">
        <text>ATP + H2O = ADP + phosphate + H(+)</text>
        <dbReference type="Rhea" id="RHEA:13065"/>
        <dbReference type="ChEBI" id="CHEBI:15377"/>
        <dbReference type="ChEBI" id="CHEBI:15378"/>
        <dbReference type="ChEBI" id="CHEBI:30616"/>
        <dbReference type="ChEBI" id="CHEBI:43474"/>
        <dbReference type="ChEBI" id="CHEBI:456216"/>
    </reaction>
</comment>
<dbReference type="GO" id="GO:0005524">
    <property type="term" value="F:ATP binding"/>
    <property type="evidence" value="ECO:0007669"/>
    <property type="project" value="UniProtKB-KW"/>
</dbReference>
<accession>A0A9P1IYE0</accession>
<evidence type="ECO:0000259" key="19">
    <source>
        <dbReference type="PROSITE" id="PS51192"/>
    </source>
</evidence>
<dbReference type="FunFam" id="3.40.50.300:FF:000296">
    <property type="entry name" value="ATP-dependent DNA helicase RecQ"/>
    <property type="match status" value="1"/>
</dbReference>
<dbReference type="Proteomes" id="UP001152747">
    <property type="component" value="Unassembled WGS sequence"/>
</dbReference>
<evidence type="ECO:0000256" key="8">
    <source>
        <dbReference type="ARBA" id="ARBA00023125"/>
    </source>
</evidence>
<feature type="domain" description="Helicase C-terminal" evidence="20">
    <location>
        <begin position="482"/>
        <end position="627"/>
    </location>
</feature>
<keyword evidence="6" id="KW-0347">Helicase</keyword>
<dbReference type="Pfam" id="PF00270">
    <property type="entry name" value="DEAD"/>
    <property type="match status" value="1"/>
</dbReference>
<keyword evidence="7" id="KW-0067">ATP-binding</keyword>
<dbReference type="Gene3D" id="1.10.10.10">
    <property type="entry name" value="Winged helix-like DNA-binding domain superfamily/Winged helix DNA-binding domain"/>
    <property type="match status" value="1"/>
</dbReference>
<evidence type="ECO:0000256" key="10">
    <source>
        <dbReference type="ARBA" id="ARBA00023242"/>
    </source>
</evidence>
<dbReference type="GO" id="GO:0043138">
    <property type="term" value="F:3'-5' DNA helicase activity"/>
    <property type="evidence" value="ECO:0007669"/>
    <property type="project" value="UniProtKB-EC"/>
</dbReference>
<comment type="subcellular location">
    <subcellularLocation>
        <location evidence="2">Nucleus</location>
    </subcellularLocation>
</comment>
<comment type="catalytic activity">
    <reaction evidence="11">
        <text>Couples ATP hydrolysis with the unwinding of duplex DNA by translocating in the 3'-5' direction.</text>
        <dbReference type="EC" id="5.6.2.4"/>
    </reaction>
</comment>
<dbReference type="GO" id="GO:0005694">
    <property type="term" value="C:chromosome"/>
    <property type="evidence" value="ECO:0007669"/>
    <property type="project" value="TreeGrafter"/>
</dbReference>